<dbReference type="InterPro" id="IPR001250">
    <property type="entry name" value="Man6P_Isoase-1"/>
</dbReference>
<dbReference type="CDD" id="cd07010">
    <property type="entry name" value="cupin_PMI_type_I_N_bac"/>
    <property type="match status" value="1"/>
</dbReference>
<comment type="cofactor">
    <cofactor evidence="2 8">
        <name>Zn(2+)</name>
        <dbReference type="ChEBI" id="CHEBI:29105"/>
    </cofactor>
</comment>
<evidence type="ECO:0000256" key="3">
    <source>
        <dbReference type="ARBA" id="ARBA00010772"/>
    </source>
</evidence>
<dbReference type="InterPro" id="IPR046457">
    <property type="entry name" value="PMI_typeI_cat"/>
</dbReference>
<dbReference type="Gene3D" id="2.60.120.10">
    <property type="entry name" value="Jelly Rolls"/>
    <property type="match status" value="2"/>
</dbReference>
<evidence type="ECO:0000256" key="6">
    <source>
        <dbReference type="ARBA" id="ARBA00022833"/>
    </source>
</evidence>
<keyword evidence="7 8" id="KW-0413">Isomerase</keyword>
<evidence type="ECO:0000256" key="1">
    <source>
        <dbReference type="ARBA" id="ARBA00000757"/>
    </source>
</evidence>
<comment type="similarity">
    <text evidence="3 8">Belongs to the mannose-6-phosphate isomerase type 1 family.</text>
</comment>
<evidence type="ECO:0000256" key="4">
    <source>
        <dbReference type="ARBA" id="ARBA00011956"/>
    </source>
</evidence>
<keyword evidence="12" id="KW-1185">Reference proteome</keyword>
<protein>
    <recommendedName>
        <fullName evidence="4 8">Mannose-6-phosphate isomerase</fullName>
        <ecNumber evidence="4 8">5.3.1.8</ecNumber>
    </recommendedName>
</protein>
<dbReference type="SUPFAM" id="SSF51182">
    <property type="entry name" value="RmlC-like cupins"/>
    <property type="match status" value="1"/>
</dbReference>
<dbReference type="InterPro" id="IPR011051">
    <property type="entry name" value="RmlC_Cupin_sf"/>
</dbReference>
<dbReference type="NCBIfam" id="TIGR00218">
    <property type="entry name" value="manA"/>
    <property type="match status" value="1"/>
</dbReference>
<evidence type="ECO:0000259" key="9">
    <source>
        <dbReference type="Pfam" id="PF20511"/>
    </source>
</evidence>
<dbReference type="InterPro" id="IPR049071">
    <property type="entry name" value="MPI_cupin_dom"/>
</dbReference>
<keyword evidence="6 8" id="KW-0862">Zinc</keyword>
<evidence type="ECO:0000256" key="5">
    <source>
        <dbReference type="ARBA" id="ARBA00022723"/>
    </source>
</evidence>
<accession>A0ABS2Q459</accession>
<dbReference type="PANTHER" id="PTHR42742">
    <property type="entry name" value="TRANSCRIPTIONAL REPRESSOR MPRA"/>
    <property type="match status" value="1"/>
</dbReference>
<dbReference type="PANTHER" id="PTHR42742:SF3">
    <property type="entry name" value="FRUCTOKINASE"/>
    <property type="match status" value="1"/>
</dbReference>
<name>A0ABS2Q459_9BACL</name>
<comment type="catalytic activity">
    <reaction evidence="1 8">
        <text>D-mannose 6-phosphate = D-fructose 6-phosphate</text>
        <dbReference type="Rhea" id="RHEA:12356"/>
        <dbReference type="ChEBI" id="CHEBI:58735"/>
        <dbReference type="ChEBI" id="CHEBI:61527"/>
        <dbReference type="EC" id="5.3.1.8"/>
    </reaction>
</comment>
<feature type="domain" description="Mannose-6-phosphate isomerase cupin" evidence="10">
    <location>
        <begin position="242"/>
        <end position="316"/>
    </location>
</feature>
<evidence type="ECO:0000313" key="11">
    <source>
        <dbReference type="EMBL" id="MBM7646991.1"/>
    </source>
</evidence>
<keyword evidence="5 8" id="KW-0479">Metal-binding</keyword>
<evidence type="ECO:0000259" key="10">
    <source>
        <dbReference type="Pfam" id="PF21621"/>
    </source>
</evidence>
<evidence type="ECO:0000256" key="8">
    <source>
        <dbReference type="PIRNR" id="PIRNR036894"/>
    </source>
</evidence>
<dbReference type="Pfam" id="PF20511">
    <property type="entry name" value="PMI_typeI_cat"/>
    <property type="match status" value="1"/>
</dbReference>
<dbReference type="Pfam" id="PF21621">
    <property type="entry name" value="MPI_cupin_dom"/>
    <property type="match status" value="1"/>
</dbReference>
<organism evidence="11 12">
    <name type="scientific">Scopulibacillus daqui</name>
    <dbReference type="NCBI Taxonomy" id="1469162"/>
    <lineage>
        <taxon>Bacteria</taxon>
        <taxon>Bacillati</taxon>
        <taxon>Bacillota</taxon>
        <taxon>Bacilli</taxon>
        <taxon>Bacillales</taxon>
        <taxon>Sporolactobacillaceae</taxon>
        <taxon>Scopulibacillus</taxon>
    </lineage>
</organism>
<feature type="domain" description="Phosphomannose isomerase type I catalytic" evidence="9">
    <location>
        <begin position="7"/>
        <end position="107"/>
    </location>
</feature>
<gene>
    <name evidence="11" type="ORF">JOD45_003226</name>
</gene>
<dbReference type="EMBL" id="JAFBER010000037">
    <property type="protein sequence ID" value="MBM7646991.1"/>
    <property type="molecule type" value="Genomic_DNA"/>
</dbReference>
<evidence type="ECO:0000313" key="12">
    <source>
        <dbReference type="Proteomes" id="UP000808914"/>
    </source>
</evidence>
<dbReference type="PIRSF" id="PIRSF036894">
    <property type="entry name" value="PMI_Firm_short"/>
    <property type="match status" value="1"/>
</dbReference>
<reference evidence="11 12" key="1">
    <citation type="submission" date="2021-01" db="EMBL/GenBank/DDBJ databases">
        <title>Genomic Encyclopedia of Type Strains, Phase IV (KMG-IV): sequencing the most valuable type-strain genomes for metagenomic binning, comparative biology and taxonomic classification.</title>
        <authorList>
            <person name="Goeker M."/>
        </authorList>
    </citation>
    <scope>NUCLEOTIDE SEQUENCE [LARGE SCALE GENOMIC DNA]</scope>
    <source>
        <strain evidence="11 12">DSM 28236</strain>
    </source>
</reference>
<evidence type="ECO:0000256" key="2">
    <source>
        <dbReference type="ARBA" id="ARBA00001947"/>
    </source>
</evidence>
<dbReference type="InterPro" id="IPR014710">
    <property type="entry name" value="RmlC-like_jellyroll"/>
</dbReference>
<proteinExistence type="inferred from homology"/>
<dbReference type="EC" id="5.3.1.8" evidence="4 8"/>
<evidence type="ECO:0000256" key="7">
    <source>
        <dbReference type="ARBA" id="ARBA00023235"/>
    </source>
</evidence>
<dbReference type="GO" id="GO:0004476">
    <property type="term" value="F:mannose-6-phosphate isomerase activity"/>
    <property type="evidence" value="ECO:0007669"/>
    <property type="project" value="UniProtKB-EC"/>
</dbReference>
<sequence>MSYVPLFLEPAFKDRIWGGTRLREAFGYDIPAETTGECWGISAHPHGPSKIKNGPLKGQTLDYVWKNHPEVFGSDTHGEFPLLTKILDAKTDLSVQVHPDDEYAREKENQPYGKTECWYIIDCEEGAEIVYGHHAQSKEDFRSMVEKGQWNKLLRRVKVKPGDFFYVPSGTIHAIGGGIMILETQQSSDITYRVYDYDRKDASGKTRELHIDQSIDVAEYPHCDPELTYKIHQESEAVFKALVSEKYFAVHHWDIRGYAEITKDQPFLLASVISGKGSMHIDGEAYQLKKGDHLIIPAGIDAFKLNGNVEMIVSYPQSL</sequence>
<dbReference type="InterPro" id="IPR014628">
    <property type="entry name" value="Man6P_isomerase_Firm_short"/>
</dbReference>
<dbReference type="RefSeq" id="WP_205004860.1">
    <property type="nucleotide sequence ID" value="NZ_JAFBER010000037.1"/>
</dbReference>
<dbReference type="InterPro" id="IPR051804">
    <property type="entry name" value="Carb_Metab_Reg_Kinase/Isom"/>
</dbReference>
<comment type="caution">
    <text evidence="11">The sequence shown here is derived from an EMBL/GenBank/DDBJ whole genome shotgun (WGS) entry which is preliminary data.</text>
</comment>
<dbReference type="Proteomes" id="UP000808914">
    <property type="component" value="Unassembled WGS sequence"/>
</dbReference>